<evidence type="ECO:0000259" key="7">
    <source>
        <dbReference type="Pfam" id="PF13396"/>
    </source>
</evidence>
<evidence type="ECO:0000256" key="6">
    <source>
        <dbReference type="SAM" id="Phobius"/>
    </source>
</evidence>
<evidence type="ECO:0000256" key="5">
    <source>
        <dbReference type="ARBA" id="ARBA00023136"/>
    </source>
</evidence>
<feature type="transmembrane region" description="Helical" evidence="6">
    <location>
        <begin position="18"/>
        <end position="40"/>
    </location>
</feature>
<evidence type="ECO:0000256" key="3">
    <source>
        <dbReference type="ARBA" id="ARBA00022692"/>
    </source>
</evidence>
<proteinExistence type="predicted"/>
<feature type="transmembrane region" description="Helical" evidence="6">
    <location>
        <begin position="52"/>
        <end position="72"/>
    </location>
</feature>
<reference evidence="8" key="1">
    <citation type="journal article" date="2020" name="Fungal Divers.">
        <title>Resolving the Mortierellaceae phylogeny through synthesis of multi-gene phylogenetics and phylogenomics.</title>
        <authorList>
            <person name="Vandepol N."/>
            <person name="Liber J."/>
            <person name="Desiro A."/>
            <person name="Na H."/>
            <person name="Kennedy M."/>
            <person name="Barry K."/>
            <person name="Grigoriev I.V."/>
            <person name="Miller A.N."/>
            <person name="O'Donnell K."/>
            <person name="Stajich J.E."/>
            <person name="Bonito G."/>
        </authorList>
    </citation>
    <scope>NUCLEOTIDE SEQUENCE</scope>
    <source>
        <strain evidence="8">KOD1015</strain>
    </source>
</reference>
<dbReference type="InterPro" id="IPR027379">
    <property type="entry name" value="CLS_N"/>
</dbReference>
<sequence length="86" mass="9550">MAPIIEAATSTVASMGSYAIYSGSLVCLIILILDLIAVVRVLDSDRSVLSKFLWCLLIFLCPIVGILIYLLFANRERHHPRYVSIP</sequence>
<dbReference type="AlphaFoldDB" id="A0A9P6FVD0"/>
<accession>A0A9P6FVD0</accession>
<evidence type="ECO:0000313" key="9">
    <source>
        <dbReference type="Proteomes" id="UP000780801"/>
    </source>
</evidence>
<evidence type="ECO:0000256" key="2">
    <source>
        <dbReference type="ARBA" id="ARBA00022475"/>
    </source>
</evidence>
<dbReference type="OrthoDB" id="5193244at2759"/>
<dbReference type="EMBL" id="JAABOA010001013">
    <property type="protein sequence ID" value="KAF9582540.1"/>
    <property type="molecule type" value="Genomic_DNA"/>
</dbReference>
<name>A0A9P6FVD0_9FUNG</name>
<keyword evidence="3 6" id="KW-0812">Transmembrane</keyword>
<evidence type="ECO:0000256" key="1">
    <source>
        <dbReference type="ARBA" id="ARBA00004651"/>
    </source>
</evidence>
<dbReference type="GO" id="GO:0005886">
    <property type="term" value="C:plasma membrane"/>
    <property type="evidence" value="ECO:0007669"/>
    <property type="project" value="UniProtKB-SubCell"/>
</dbReference>
<dbReference type="Pfam" id="PF13396">
    <property type="entry name" value="PLDc_N"/>
    <property type="match status" value="1"/>
</dbReference>
<gene>
    <name evidence="8" type="ORF">BGW38_000085</name>
</gene>
<dbReference type="Proteomes" id="UP000780801">
    <property type="component" value="Unassembled WGS sequence"/>
</dbReference>
<protein>
    <recommendedName>
        <fullName evidence="7">Cardiolipin synthase N-terminal domain-containing protein</fullName>
    </recommendedName>
</protein>
<evidence type="ECO:0000313" key="8">
    <source>
        <dbReference type="EMBL" id="KAF9582540.1"/>
    </source>
</evidence>
<comment type="subcellular location">
    <subcellularLocation>
        <location evidence="1">Cell membrane</location>
        <topology evidence="1">Multi-pass membrane protein</topology>
    </subcellularLocation>
</comment>
<keyword evidence="9" id="KW-1185">Reference proteome</keyword>
<comment type="caution">
    <text evidence="8">The sequence shown here is derived from an EMBL/GenBank/DDBJ whole genome shotgun (WGS) entry which is preliminary data.</text>
</comment>
<keyword evidence="2" id="KW-1003">Cell membrane</keyword>
<evidence type="ECO:0000256" key="4">
    <source>
        <dbReference type="ARBA" id="ARBA00022989"/>
    </source>
</evidence>
<keyword evidence="4 6" id="KW-1133">Transmembrane helix</keyword>
<feature type="domain" description="Cardiolipin synthase N-terminal" evidence="7">
    <location>
        <begin position="32"/>
        <end position="72"/>
    </location>
</feature>
<organism evidence="8 9">
    <name type="scientific">Lunasporangiospora selenospora</name>
    <dbReference type="NCBI Taxonomy" id="979761"/>
    <lineage>
        <taxon>Eukaryota</taxon>
        <taxon>Fungi</taxon>
        <taxon>Fungi incertae sedis</taxon>
        <taxon>Mucoromycota</taxon>
        <taxon>Mortierellomycotina</taxon>
        <taxon>Mortierellomycetes</taxon>
        <taxon>Mortierellales</taxon>
        <taxon>Mortierellaceae</taxon>
        <taxon>Lunasporangiospora</taxon>
    </lineage>
</organism>
<keyword evidence="5 6" id="KW-0472">Membrane</keyword>